<organism evidence="11 12">
    <name type="scientific">Candida verbasci</name>
    <dbReference type="NCBI Taxonomy" id="1227364"/>
    <lineage>
        <taxon>Eukaryota</taxon>
        <taxon>Fungi</taxon>
        <taxon>Dikarya</taxon>
        <taxon>Ascomycota</taxon>
        <taxon>Saccharomycotina</taxon>
        <taxon>Pichiomycetes</taxon>
        <taxon>Debaryomycetaceae</taxon>
        <taxon>Candida/Lodderomyces clade</taxon>
        <taxon>Candida</taxon>
    </lineage>
</organism>
<dbReference type="PROSITE" id="PS50157">
    <property type="entry name" value="ZINC_FINGER_C2H2_2"/>
    <property type="match status" value="2"/>
</dbReference>
<dbReference type="InterPro" id="IPR051059">
    <property type="entry name" value="VerF-like"/>
</dbReference>
<proteinExistence type="predicted"/>
<keyword evidence="12" id="KW-1185">Reference proteome</keyword>
<dbReference type="SMART" id="SM00355">
    <property type="entry name" value="ZnF_C2H2"/>
    <property type="match status" value="2"/>
</dbReference>
<gene>
    <name evidence="11" type="ORF">CANVERA_P1663</name>
</gene>
<dbReference type="PROSITE" id="PS00028">
    <property type="entry name" value="ZINC_FINGER_C2H2_1"/>
    <property type="match status" value="2"/>
</dbReference>
<dbReference type="GO" id="GO:0005634">
    <property type="term" value="C:nucleus"/>
    <property type="evidence" value="ECO:0007669"/>
    <property type="project" value="UniProtKB-SubCell"/>
</dbReference>
<evidence type="ECO:0000259" key="10">
    <source>
        <dbReference type="PROSITE" id="PS50157"/>
    </source>
</evidence>
<keyword evidence="4 7" id="KW-0863">Zinc-finger</keyword>
<feature type="transmembrane region" description="Helical" evidence="9">
    <location>
        <begin position="834"/>
        <end position="855"/>
    </location>
</feature>
<feature type="compositionally biased region" description="Polar residues" evidence="8">
    <location>
        <begin position="115"/>
        <end position="143"/>
    </location>
</feature>
<keyword evidence="5" id="KW-0862">Zinc</keyword>
<dbReference type="FunFam" id="3.30.160.60:FF:002058">
    <property type="entry name" value="YML081W-like protein"/>
    <property type="match status" value="1"/>
</dbReference>
<dbReference type="EMBL" id="CANTUO010000001">
    <property type="protein sequence ID" value="CAI5757146.1"/>
    <property type="molecule type" value="Genomic_DNA"/>
</dbReference>
<dbReference type="GO" id="GO:0000981">
    <property type="term" value="F:DNA-binding transcription factor activity, RNA polymerase II-specific"/>
    <property type="evidence" value="ECO:0007669"/>
    <property type="project" value="InterPro"/>
</dbReference>
<feature type="region of interest" description="Disordered" evidence="8">
    <location>
        <begin position="20"/>
        <end position="41"/>
    </location>
</feature>
<dbReference type="GO" id="GO:0008270">
    <property type="term" value="F:zinc ion binding"/>
    <property type="evidence" value="ECO:0007669"/>
    <property type="project" value="UniProtKB-KW"/>
</dbReference>
<keyword evidence="6" id="KW-0539">Nucleus</keyword>
<evidence type="ECO:0000256" key="8">
    <source>
        <dbReference type="SAM" id="MobiDB-lite"/>
    </source>
</evidence>
<evidence type="ECO:0000256" key="4">
    <source>
        <dbReference type="ARBA" id="ARBA00022771"/>
    </source>
</evidence>
<comment type="subcellular location">
    <subcellularLocation>
        <location evidence="1">Nucleus</location>
    </subcellularLocation>
</comment>
<feature type="compositionally biased region" description="Polar residues" evidence="8">
    <location>
        <begin position="163"/>
        <end position="178"/>
    </location>
</feature>
<dbReference type="FunFam" id="3.30.160.60:FF:000065">
    <property type="entry name" value="B-cell CLL/lymphoma 6, member B"/>
    <property type="match status" value="1"/>
</dbReference>
<dbReference type="OrthoDB" id="6077919at2759"/>
<dbReference type="InterPro" id="IPR036236">
    <property type="entry name" value="Znf_C2H2_sf"/>
</dbReference>
<dbReference type="CDD" id="cd12148">
    <property type="entry name" value="fungal_TF_MHR"/>
    <property type="match status" value="1"/>
</dbReference>
<dbReference type="Proteomes" id="UP001152885">
    <property type="component" value="Unassembled WGS sequence"/>
</dbReference>
<protein>
    <recommendedName>
        <fullName evidence="10">C2H2-type domain-containing protein</fullName>
    </recommendedName>
</protein>
<dbReference type="InterPro" id="IPR013087">
    <property type="entry name" value="Znf_C2H2_type"/>
</dbReference>
<evidence type="ECO:0000256" key="1">
    <source>
        <dbReference type="ARBA" id="ARBA00004123"/>
    </source>
</evidence>
<feature type="compositionally biased region" description="Polar residues" evidence="8">
    <location>
        <begin position="372"/>
        <end position="397"/>
    </location>
</feature>
<dbReference type="Pfam" id="PF00096">
    <property type="entry name" value="zf-C2H2"/>
    <property type="match status" value="2"/>
</dbReference>
<keyword evidence="9" id="KW-0812">Transmembrane</keyword>
<dbReference type="PANTHER" id="PTHR40626">
    <property type="entry name" value="MIP31509P"/>
    <property type="match status" value="1"/>
</dbReference>
<feature type="region of interest" description="Disordered" evidence="8">
    <location>
        <begin position="365"/>
        <end position="402"/>
    </location>
</feature>
<evidence type="ECO:0000256" key="7">
    <source>
        <dbReference type="PROSITE-ProRule" id="PRU00042"/>
    </source>
</evidence>
<reference evidence="11" key="1">
    <citation type="submission" date="2022-12" db="EMBL/GenBank/DDBJ databases">
        <authorList>
            <person name="Brejova B."/>
        </authorList>
    </citation>
    <scope>NUCLEOTIDE SEQUENCE</scope>
</reference>
<dbReference type="Gene3D" id="3.30.160.60">
    <property type="entry name" value="Classic Zinc Finger"/>
    <property type="match status" value="2"/>
</dbReference>
<feature type="region of interest" description="Disordered" evidence="8">
    <location>
        <begin position="99"/>
        <end position="220"/>
    </location>
</feature>
<dbReference type="SUPFAM" id="SSF57667">
    <property type="entry name" value="beta-beta-alpha zinc fingers"/>
    <property type="match status" value="1"/>
</dbReference>
<keyword evidence="9" id="KW-0472">Membrane</keyword>
<feature type="domain" description="C2H2-type" evidence="10">
    <location>
        <begin position="45"/>
        <end position="72"/>
    </location>
</feature>
<evidence type="ECO:0000256" key="3">
    <source>
        <dbReference type="ARBA" id="ARBA00022737"/>
    </source>
</evidence>
<evidence type="ECO:0000256" key="2">
    <source>
        <dbReference type="ARBA" id="ARBA00022723"/>
    </source>
</evidence>
<keyword evidence="9" id="KW-1133">Transmembrane helix</keyword>
<accession>A0A9W4XFV9</accession>
<sequence length="972" mass="110755">MINSMDLSLSSSTGSITTTTQALNLQPQPIPKKSQQIRTDKPRPHICQVCTRAFARLEHLKRHERAHTNEKPYQCAACGRCFARRDLVLRHQQKLHSDLPNIMRRNSSKDGDINENINVLHNNTDPNAPLPNNSTPISLSNSESDNKPKFKTSLFGEIDTSDDSQITLHSSNHKNSVSFKKGNSRRNSKQVQQPSPDSDTPKRKKSKTSPPSTAPAINPLNYRHVSYSAASGVCYSGNNENANPAPMVDFATPPLGPMSEDYNKILEMGGLLEWGGAMGNNIEPLDLNDDKLAIRQKSLKNLHDFFTDNMKQKANIMHQPQHLTSTTMQHSNSLPASAVPPLDRFEFTLHQPDLNFINQFKSADIKREDQPSKSPHSSTGSINPQQLNNNPKNTVINGNHGMPVSVSNNDNDWIRDLVFPPFDLNFSSYTSHEDLRGFYGSSSLLHDTFRRDTATFFINEPSLYNKKLRDDIISISNINEAEFPSLEALNKYVKLYEVNFHSNFSFIHLSSIRNANSNGIIPLLLAIASIGALYAYNDTDTLILFNLSKYHIQNFFEKQITFDNLQFKKVPIMAHQCLLLHIYISLFLNEVNMVDIIQRQIKSMYGLIKSTNFDQPLEQLIISPRDEKMVQNNFDFFIMAQSRIRTLRCFQFISGFISTILDLPLILNSSMIYGKFGDEELWNCENSQKWYSRIKSTTTQPFNLIEISNGIETTPNELFTLVRFFEDLKPFENLSFIQFNTTKRQLIETELLNYESSFMNSNDKLILSLYYLLKIKIEINNSGSKLIHAILNKDWITMNKEINLLHYKESNYGILTNSFPYATKLLQSYNYNNYNIPVFYTFGIFISILIISTYLDFIEKSLMSKDISNFELINYIKCNNLIQMMKKETDVIGSGKLVSLSMEREKIDDLIANDIDSGANQVKAQQLNGHLKGEILNLKLSSKVLNFGVDLMNGFWWPIAVGFAEGLKNRST</sequence>
<feature type="domain" description="C2H2-type" evidence="10">
    <location>
        <begin position="73"/>
        <end position="101"/>
    </location>
</feature>
<dbReference type="GO" id="GO:0000785">
    <property type="term" value="C:chromatin"/>
    <property type="evidence" value="ECO:0007669"/>
    <property type="project" value="TreeGrafter"/>
</dbReference>
<evidence type="ECO:0000313" key="11">
    <source>
        <dbReference type="EMBL" id="CAI5757146.1"/>
    </source>
</evidence>
<name>A0A9W4XFV9_9ASCO</name>
<comment type="caution">
    <text evidence="11">The sequence shown here is derived from an EMBL/GenBank/DDBJ whole genome shotgun (WGS) entry which is preliminary data.</text>
</comment>
<dbReference type="AlphaFoldDB" id="A0A9W4XFV9"/>
<dbReference type="GO" id="GO:0000978">
    <property type="term" value="F:RNA polymerase II cis-regulatory region sequence-specific DNA binding"/>
    <property type="evidence" value="ECO:0007669"/>
    <property type="project" value="InterPro"/>
</dbReference>
<evidence type="ECO:0000256" key="6">
    <source>
        <dbReference type="ARBA" id="ARBA00023242"/>
    </source>
</evidence>
<evidence type="ECO:0000313" key="12">
    <source>
        <dbReference type="Proteomes" id="UP001152885"/>
    </source>
</evidence>
<evidence type="ECO:0000256" key="9">
    <source>
        <dbReference type="SAM" id="Phobius"/>
    </source>
</evidence>
<evidence type="ECO:0000256" key="5">
    <source>
        <dbReference type="ARBA" id="ARBA00022833"/>
    </source>
</evidence>
<dbReference type="PANTHER" id="PTHR40626:SF13">
    <property type="entry name" value="RESPIRATION FACTOR 2-RELATED"/>
    <property type="match status" value="1"/>
</dbReference>
<keyword evidence="3" id="KW-0677">Repeat</keyword>
<keyword evidence="2" id="KW-0479">Metal-binding</keyword>